<dbReference type="CDD" id="cd02274">
    <property type="entry name" value="DHDPR_N"/>
    <property type="match status" value="1"/>
</dbReference>
<evidence type="ECO:0000259" key="14">
    <source>
        <dbReference type="Pfam" id="PF01113"/>
    </source>
</evidence>
<evidence type="ECO:0000313" key="17">
    <source>
        <dbReference type="Proteomes" id="UP001139971"/>
    </source>
</evidence>
<dbReference type="GO" id="GO:0005829">
    <property type="term" value="C:cytosol"/>
    <property type="evidence" value="ECO:0007669"/>
    <property type="project" value="TreeGrafter"/>
</dbReference>
<comment type="catalytic activity">
    <reaction evidence="12 13">
        <text>(S)-2,3,4,5-tetrahydrodipicolinate + NAD(+) + H2O = (2S,4S)-4-hydroxy-2,3,4,5-tetrahydrodipicolinate + NADH + H(+)</text>
        <dbReference type="Rhea" id="RHEA:35323"/>
        <dbReference type="ChEBI" id="CHEBI:15377"/>
        <dbReference type="ChEBI" id="CHEBI:15378"/>
        <dbReference type="ChEBI" id="CHEBI:16845"/>
        <dbReference type="ChEBI" id="CHEBI:57540"/>
        <dbReference type="ChEBI" id="CHEBI:57945"/>
        <dbReference type="ChEBI" id="CHEBI:67139"/>
        <dbReference type="EC" id="1.17.1.8"/>
    </reaction>
</comment>
<feature type="active site" description="Proton donor" evidence="13">
    <location>
        <position position="163"/>
    </location>
</feature>
<dbReference type="InterPro" id="IPR022663">
    <property type="entry name" value="DapB_C"/>
</dbReference>
<evidence type="ECO:0000256" key="4">
    <source>
        <dbReference type="ARBA" id="ARBA00022857"/>
    </source>
</evidence>
<dbReference type="EC" id="1.17.1.8" evidence="10 13"/>
<keyword evidence="5 13" id="KW-0220">Diaminopimelate biosynthesis</keyword>
<organism evidence="16 17">
    <name type="scientific">Tahibacter soli</name>
    <dbReference type="NCBI Taxonomy" id="2983605"/>
    <lineage>
        <taxon>Bacteria</taxon>
        <taxon>Pseudomonadati</taxon>
        <taxon>Pseudomonadota</taxon>
        <taxon>Gammaproteobacteria</taxon>
        <taxon>Lysobacterales</taxon>
        <taxon>Rhodanobacteraceae</taxon>
        <taxon>Tahibacter</taxon>
    </lineage>
</organism>
<feature type="binding site" evidence="13">
    <location>
        <begin position="103"/>
        <end position="105"/>
    </location>
    <ligand>
        <name>NAD(+)</name>
        <dbReference type="ChEBI" id="CHEBI:57540"/>
    </ligand>
</feature>
<dbReference type="Gene3D" id="3.30.360.10">
    <property type="entry name" value="Dihydrodipicolinate Reductase, domain 2"/>
    <property type="match status" value="1"/>
</dbReference>
<dbReference type="SUPFAM" id="SSF51735">
    <property type="entry name" value="NAD(P)-binding Rossmann-fold domains"/>
    <property type="match status" value="1"/>
</dbReference>
<sequence length="272" mass="28406">MTTPNTPVTLILHGAAGRMGQALLRAAPALRGVSIGAALVRAGSDLVDTPVRRIAGPDAADLDFQAALDPDVRADALIDFSSAHAFDAALALALDRRIAFVSGTTGLTDAQHAALAHAAHAIPVLWASNFSLGIALMTRFARMAARALGDWDCEIIEMHHRRKADAPSGTAITLGKAVAQGRSCALDAQAVHGRQGLVGARPPGQIGFHAVRGGDVVGEHTVMFASEDERIELTHRASDRDVFARGALVAAQRLAHAPPKSYAMDDVLGDCD</sequence>
<feature type="binding site" evidence="13">
    <location>
        <begin position="169"/>
        <end position="170"/>
    </location>
    <ligand>
        <name>(S)-2,3,4,5-tetrahydrodipicolinate</name>
        <dbReference type="ChEBI" id="CHEBI:16845"/>
    </ligand>
</feature>
<dbReference type="InterPro" id="IPR023940">
    <property type="entry name" value="DHDPR_bac"/>
</dbReference>
<comment type="subcellular location">
    <subcellularLocation>
        <location evidence="13">Cytoplasm</location>
    </subcellularLocation>
</comment>
<keyword evidence="2 13" id="KW-0963">Cytoplasm</keyword>
<dbReference type="GO" id="GO:0008839">
    <property type="term" value="F:4-hydroxy-tetrahydrodipicolinate reductase"/>
    <property type="evidence" value="ECO:0007669"/>
    <property type="project" value="UniProtKB-UniRule"/>
</dbReference>
<gene>
    <name evidence="13 16" type="primary">dapB</name>
    <name evidence="16" type="ORF">OD750_017895</name>
</gene>
<dbReference type="InterPro" id="IPR022664">
    <property type="entry name" value="DapB_N_CS"/>
</dbReference>
<dbReference type="PANTHER" id="PTHR20836:SF0">
    <property type="entry name" value="4-HYDROXY-TETRAHYDRODIPICOLINATE REDUCTASE 1, CHLOROPLASTIC-RELATED"/>
    <property type="match status" value="1"/>
</dbReference>
<dbReference type="PANTHER" id="PTHR20836">
    <property type="entry name" value="DIHYDRODIPICOLINATE REDUCTASE"/>
    <property type="match status" value="1"/>
</dbReference>
<dbReference type="GO" id="GO:0009089">
    <property type="term" value="P:lysine biosynthetic process via diaminopimelate"/>
    <property type="evidence" value="ECO:0007669"/>
    <property type="project" value="UniProtKB-UniRule"/>
</dbReference>
<comment type="caution">
    <text evidence="13">Was originally thought to be a dihydrodipicolinate reductase (DHDPR), catalyzing the conversion of dihydrodipicolinate to tetrahydrodipicolinate. However, it was shown in E.coli that the substrate of the enzymatic reaction is not dihydrodipicolinate (DHDP) but in fact (2S,4S)-4-hydroxy-2,3,4,5-tetrahydrodipicolinic acid (HTPA), the product released by the DapA-catalyzed reaction.</text>
</comment>
<comment type="caution">
    <text evidence="16">The sequence shown here is derived from an EMBL/GenBank/DDBJ whole genome shotgun (WGS) entry which is preliminary data.</text>
</comment>
<dbReference type="HAMAP" id="MF_00102">
    <property type="entry name" value="DapB"/>
    <property type="match status" value="1"/>
</dbReference>
<comment type="pathway">
    <text evidence="9 13">Amino-acid biosynthesis; L-lysine biosynthesis via DAP pathway; (S)-tetrahydrodipicolinate from L-aspartate: step 4/4.</text>
</comment>
<dbReference type="PIRSF" id="PIRSF000161">
    <property type="entry name" value="DHPR"/>
    <property type="match status" value="1"/>
</dbReference>
<keyword evidence="7 13" id="KW-0520">NAD</keyword>
<evidence type="ECO:0000256" key="6">
    <source>
        <dbReference type="ARBA" id="ARBA00023002"/>
    </source>
</evidence>
<dbReference type="GO" id="GO:0050661">
    <property type="term" value="F:NADP binding"/>
    <property type="evidence" value="ECO:0007669"/>
    <property type="project" value="UniProtKB-UniRule"/>
</dbReference>
<feature type="domain" description="Dihydrodipicolinate reductase N-terminal" evidence="14">
    <location>
        <begin position="10"/>
        <end position="130"/>
    </location>
</feature>
<dbReference type="Proteomes" id="UP001139971">
    <property type="component" value="Unassembled WGS sequence"/>
</dbReference>
<dbReference type="RefSeq" id="WP_263545166.1">
    <property type="nucleotide sequence ID" value="NZ_JAOVZO020000018.1"/>
</dbReference>
<feature type="binding site" evidence="13">
    <location>
        <position position="160"/>
    </location>
    <ligand>
        <name>(S)-2,3,4,5-tetrahydrodipicolinate</name>
        <dbReference type="ChEBI" id="CHEBI:16845"/>
    </ligand>
</feature>
<evidence type="ECO:0000259" key="15">
    <source>
        <dbReference type="Pfam" id="PF05173"/>
    </source>
</evidence>
<keyword evidence="6 13" id="KW-0560">Oxidoreductase</keyword>
<keyword evidence="3 13" id="KW-0028">Amino-acid biosynthesis</keyword>
<feature type="binding site" evidence="13">
    <location>
        <begin position="14"/>
        <end position="19"/>
    </location>
    <ligand>
        <name>NAD(+)</name>
        <dbReference type="ChEBI" id="CHEBI:57540"/>
    </ligand>
</feature>
<comment type="function">
    <text evidence="13">Catalyzes the conversion of 4-hydroxy-tetrahydrodipicolinate (HTPA) to tetrahydrodipicolinate.</text>
</comment>
<dbReference type="EMBL" id="JAOVZO020000018">
    <property type="protein sequence ID" value="MDC8014420.1"/>
    <property type="molecule type" value="Genomic_DNA"/>
</dbReference>
<dbReference type="GO" id="GO:0016726">
    <property type="term" value="F:oxidoreductase activity, acting on CH or CH2 groups, NAD or NADP as acceptor"/>
    <property type="evidence" value="ECO:0007669"/>
    <property type="project" value="UniProtKB-UniRule"/>
</dbReference>
<evidence type="ECO:0000256" key="13">
    <source>
        <dbReference type="HAMAP-Rule" id="MF_00102"/>
    </source>
</evidence>
<dbReference type="GO" id="GO:0051287">
    <property type="term" value="F:NAD binding"/>
    <property type="evidence" value="ECO:0007669"/>
    <property type="project" value="UniProtKB-UniRule"/>
</dbReference>
<comment type="similarity">
    <text evidence="1 13">Belongs to the DapB family.</text>
</comment>
<keyword evidence="8 13" id="KW-0457">Lysine biosynthesis</keyword>
<evidence type="ECO:0000256" key="11">
    <source>
        <dbReference type="ARBA" id="ARBA00049080"/>
    </source>
</evidence>
<evidence type="ECO:0000313" key="16">
    <source>
        <dbReference type="EMBL" id="MDC8014420.1"/>
    </source>
</evidence>
<dbReference type="NCBIfam" id="TIGR00036">
    <property type="entry name" value="dapB"/>
    <property type="match status" value="1"/>
</dbReference>
<feature type="binding site" evidence="13">
    <location>
        <begin position="127"/>
        <end position="130"/>
    </location>
    <ligand>
        <name>NAD(+)</name>
        <dbReference type="ChEBI" id="CHEBI:57540"/>
    </ligand>
</feature>
<protein>
    <recommendedName>
        <fullName evidence="10 13">4-hydroxy-tetrahydrodipicolinate reductase</fullName>
        <shortName evidence="13">HTPA reductase</shortName>
        <ecNumber evidence="10 13">1.17.1.8</ecNumber>
    </recommendedName>
</protein>
<dbReference type="SUPFAM" id="SSF55347">
    <property type="entry name" value="Glyceraldehyde-3-phosphate dehydrogenase-like, C-terminal domain"/>
    <property type="match status" value="1"/>
</dbReference>
<dbReference type="InterPro" id="IPR036291">
    <property type="entry name" value="NAD(P)-bd_dom_sf"/>
</dbReference>
<name>A0A9X3YN88_9GAMM</name>
<dbReference type="AlphaFoldDB" id="A0A9X3YN88"/>
<dbReference type="FunFam" id="3.30.360.10:FF:000004">
    <property type="entry name" value="4-hydroxy-tetrahydrodipicolinate reductase"/>
    <property type="match status" value="1"/>
</dbReference>
<feature type="active site" description="Proton donor/acceptor" evidence="13">
    <location>
        <position position="159"/>
    </location>
</feature>
<evidence type="ECO:0000256" key="9">
    <source>
        <dbReference type="ARBA" id="ARBA00037922"/>
    </source>
</evidence>
<evidence type="ECO:0000256" key="2">
    <source>
        <dbReference type="ARBA" id="ARBA00022490"/>
    </source>
</evidence>
<comment type="subunit">
    <text evidence="13">Homotetramer.</text>
</comment>
<evidence type="ECO:0000256" key="12">
    <source>
        <dbReference type="ARBA" id="ARBA00049396"/>
    </source>
</evidence>
<evidence type="ECO:0000256" key="10">
    <source>
        <dbReference type="ARBA" id="ARBA00038983"/>
    </source>
</evidence>
<evidence type="ECO:0000256" key="3">
    <source>
        <dbReference type="ARBA" id="ARBA00022605"/>
    </source>
</evidence>
<dbReference type="Gene3D" id="3.40.50.720">
    <property type="entry name" value="NAD(P)-binding Rossmann-like Domain"/>
    <property type="match status" value="1"/>
</dbReference>
<comment type="catalytic activity">
    <reaction evidence="11 13">
        <text>(S)-2,3,4,5-tetrahydrodipicolinate + NADP(+) + H2O = (2S,4S)-4-hydroxy-2,3,4,5-tetrahydrodipicolinate + NADPH + H(+)</text>
        <dbReference type="Rhea" id="RHEA:35331"/>
        <dbReference type="ChEBI" id="CHEBI:15377"/>
        <dbReference type="ChEBI" id="CHEBI:15378"/>
        <dbReference type="ChEBI" id="CHEBI:16845"/>
        <dbReference type="ChEBI" id="CHEBI:57783"/>
        <dbReference type="ChEBI" id="CHEBI:58349"/>
        <dbReference type="ChEBI" id="CHEBI:67139"/>
        <dbReference type="EC" id="1.17.1.8"/>
    </reaction>
</comment>
<evidence type="ECO:0000256" key="1">
    <source>
        <dbReference type="ARBA" id="ARBA00006642"/>
    </source>
</evidence>
<dbReference type="Pfam" id="PF01113">
    <property type="entry name" value="DapB_N"/>
    <property type="match status" value="1"/>
</dbReference>
<keyword evidence="17" id="KW-1185">Reference proteome</keyword>
<keyword evidence="4 13" id="KW-0521">NADP</keyword>
<feature type="binding site" evidence="13">
    <location>
        <position position="41"/>
    </location>
    <ligand>
        <name>NADP(+)</name>
        <dbReference type="ChEBI" id="CHEBI:58349"/>
    </ligand>
</feature>
<dbReference type="GO" id="GO:0019877">
    <property type="term" value="P:diaminopimelate biosynthetic process"/>
    <property type="evidence" value="ECO:0007669"/>
    <property type="project" value="UniProtKB-UniRule"/>
</dbReference>
<reference evidence="16" key="1">
    <citation type="submission" date="2023-02" db="EMBL/GenBank/DDBJ databases">
        <title>Tahibacter soli sp. nov. isolated from soil.</title>
        <authorList>
            <person name="Baek J.H."/>
            <person name="Lee J.K."/>
            <person name="Choi D.G."/>
            <person name="Jeon C.O."/>
        </authorList>
    </citation>
    <scope>NUCLEOTIDE SEQUENCE</scope>
    <source>
        <strain evidence="16">BL</strain>
    </source>
</reference>
<dbReference type="Pfam" id="PF05173">
    <property type="entry name" value="DapB_C"/>
    <property type="match status" value="1"/>
</dbReference>
<dbReference type="InterPro" id="IPR000846">
    <property type="entry name" value="DapB_N"/>
</dbReference>
<evidence type="ECO:0000256" key="5">
    <source>
        <dbReference type="ARBA" id="ARBA00022915"/>
    </source>
</evidence>
<dbReference type="PROSITE" id="PS01298">
    <property type="entry name" value="DAPB"/>
    <property type="match status" value="1"/>
</dbReference>
<accession>A0A9X3YN88</accession>
<evidence type="ECO:0000256" key="7">
    <source>
        <dbReference type="ARBA" id="ARBA00023027"/>
    </source>
</evidence>
<evidence type="ECO:0000256" key="8">
    <source>
        <dbReference type="ARBA" id="ARBA00023154"/>
    </source>
</evidence>
<proteinExistence type="inferred from homology"/>
<feature type="domain" description="Dihydrodipicolinate reductase C-terminal" evidence="15">
    <location>
        <begin position="133"/>
        <end position="268"/>
    </location>
</feature>
<comment type="caution">
    <text evidence="13">Lacks conserved residue(s) required for the propagation of feature annotation.</text>
</comment>